<keyword evidence="4" id="KW-1185">Reference proteome</keyword>
<reference evidence="3 4" key="1">
    <citation type="submission" date="2017-05" db="EMBL/GenBank/DDBJ databases">
        <authorList>
            <person name="Varghese N."/>
            <person name="Submissions S."/>
        </authorList>
    </citation>
    <scope>NUCLEOTIDE SEQUENCE [LARGE SCALE GENOMIC DNA]</scope>
    <source>
        <strain evidence="3 4">DSM 15360</strain>
    </source>
</reference>
<dbReference type="EMBL" id="FXUA01000008">
    <property type="protein sequence ID" value="SMP33489.1"/>
    <property type="molecule type" value="Genomic_DNA"/>
</dbReference>
<gene>
    <name evidence="3" type="ORF">SAMN06265367_108205</name>
</gene>
<dbReference type="Pfam" id="PF14028">
    <property type="entry name" value="Lant_dehydr_C"/>
    <property type="match status" value="1"/>
</dbReference>
<evidence type="ECO:0000259" key="1">
    <source>
        <dbReference type="Pfam" id="PF04738"/>
    </source>
</evidence>
<dbReference type="NCBIfam" id="TIGR03891">
    <property type="entry name" value="thiopep_ocin"/>
    <property type="match status" value="1"/>
</dbReference>
<evidence type="ECO:0000313" key="4">
    <source>
        <dbReference type="Proteomes" id="UP001157915"/>
    </source>
</evidence>
<sequence length="861" mass="101742">MDFLYRMHLVDFDPKDMLEIRKNWDWIKEAIRLSSDSLFQEIQKKEFDSLCYSTQTKIHKYLLRGRYRSTPFGLWAGVGIGMWGDSNTVGSLAYRKIENLYFEKPRVQSLPPSKYKVAPGLKVYADQVQFWSYCIQEEGWRISYLDKNPLILILLAYFEQSEKLDGPTFEQFFKSKNKNQIANIWKMVLESGFLIPESFPELGSPHESEGMDIRIISEIKVNRGIQEKLEKLISEIGNLFVPVESDFLRNFKSWFRYTFDDRFVPIGLLAHRQDFFCNPVNESITKERDDYRSEDILSMLWGNVEEFDLSNCFELKSTDLHHLQIAFKLLGETELYIENIVCNRPFAYSGRFSIDPEIKNLVVDNVESLSEEALYADIIMFETSKSNRISRHENAFRYSIYPFGNGLQENQLGVEDLLIGFRRDRLVLYSQKLNKEVLPAVQHPLNPNQISHTLSRLFWEIGNQDQQRFIPYHNTSFQQTSYIPRLTWKGVILQGRKWILHSKNYSDKRKLFQFLAASKIPCPLLAGYLDRELILDWEYPPELEILWEELNKLEELTVFECPWKERSPLKNKSGQPLFPQFIYSWKGKDRIIEKIDSLNRIGSIDESWIYLRIGIKEEGLLPLLLKPLPSILKSIKENSLLQKWYFLCYNSPKPEIRLRLLPTEEAQKQAITAELKQRLMETGWVITVDSAPYYPEYEKYKLPHKGIVTSESIFHLESELILLGNEKQRVSPMLTWDAIKRHYCISQSYIQLIEMTGRIEMFFHYFRRLVKEIPVTDRKKLSKADYSTTEYETTYPIETFLPEFSKIATEQDEVLMRLIPNHLHMCCNRMFPRDTNEYERKVIYSLYKSLGRLIYGRLYSL</sequence>
<organism evidence="3 4">
    <name type="scientific">Algoriphagus winogradskyi</name>
    <dbReference type="NCBI Taxonomy" id="237017"/>
    <lineage>
        <taxon>Bacteria</taxon>
        <taxon>Pseudomonadati</taxon>
        <taxon>Bacteroidota</taxon>
        <taxon>Cytophagia</taxon>
        <taxon>Cytophagales</taxon>
        <taxon>Cyclobacteriaceae</taxon>
        <taxon>Algoriphagus</taxon>
    </lineage>
</organism>
<dbReference type="Pfam" id="PF04738">
    <property type="entry name" value="Lant_dehydr_N"/>
    <property type="match status" value="2"/>
</dbReference>
<feature type="domain" description="Lantibiotic dehydratase N-terminal" evidence="1">
    <location>
        <begin position="348"/>
        <end position="546"/>
    </location>
</feature>
<evidence type="ECO:0000259" key="2">
    <source>
        <dbReference type="Pfam" id="PF14028"/>
    </source>
</evidence>
<dbReference type="RefSeq" id="WP_283414454.1">
    <property type="nucleotide sequence ID" value="NZ_FXUA01000008.1"/>
</dbReference>
<feature type="domain" description="Lantibiotic dehydratase N-terminal" evidence="1">
    <location>
        <begin position="26"/>
        <end position="88"/>
    </location>
</feature>
<name>A0ABY1PFV8_9BACT</name>
<evidence type="ECO:0000313" key="3">
    <source>
        <dbReference type="EMBL" id="SMP33489.1"/>
    </source>
</evidence>
<dbReference type="InterPro" id="IPR023809">
    <property type="entry name" value="Thiopep_bacteriocin_synth_dom"/>
</dbReference>
<accession>A0ABY1PFV8</accession>
<feature type="domain" description="Thiopeptide-type bacteriocin biosynthesis" evidence="2">
    <location>
        <begin position="608"/>
        <end position="849"/>
    </location>
</feature>
<dbReference type="InterPro" id="IPR006827">
    <property type="entry name" value="Lant_deHydtase_N"/>
</dbReference>
<dbReference type="Proteomes" id="UP001157915">
    <property type="component" value="Unassembled WGS sequence"/>
</dbReference>
<comment type="caution">
    <text evidence="3">The sequence shown here is derived from an EMBL/GenBank/DDBJ whole genome shotgun (WGS) entry which is preliminary data.</text>
</comment>
<proteinExistence type="predicted"/>
<protein>
    <submittedName>
        <fullName evidence="3">Thiopeptide-type bacteriocin biosynthesis domain-containing protein</fullName>
    </submittedName>
</protein>